<dbReference type="AlphaFoldDB" id="A0A0K2U935"/>
<sequence length="63" mass="7437">MENLILRKINLSIFFHISRAIICYYYESIQHESMLCIFDNPICNELFHSLTLQSNNIFSGYCA</sequence>
<accession>A0A0K2U935</accession>
<protein>
    <submittedName>
        <fullName evidence="1">Uncharacterized protein</fullName>
    </submittedName>
</protein>
<reference evidence="1" key="1">
    <citation type="submission" date="2014-05" db="EMBL/GenBank/DDBJ databases">
        <authorList>
            <person name="Chronopoulou M."/>
        </authorList>
    </citation>
    <scope>NUCLEOTIDE SEQUENCE</scope>
    <source>
        <tissue evidence="1">Whole organism</tissue>
    </source>
</reference>
<proteinExistence type="predicted"/>
<evidence type="ECO:0000313" key="1">
    <source>
        <dbReference type="EMBL" id="CDW34575.1"/>
    </source>
</evidence>
<organism evidence="1">
    <name type="scientific">Lepeophtheirus salmonis</name>
    <name type="common">Salmon louse</name>
    <name type="synonym">Caligus salmonis</name>
    <dbReference type="NCBI Taxonomy" id="72036"/>
    <lineage>
        <taxon>Eukaryota</taxon>
        <taxon>Metazoa</taxon>
        <taxon>Ecdysozoa</taxon>
        <taxon>Arthropoda</taxon>
        <taxon>Crustacea</taxon>
        <taxon>Multicrustacea</taxon>
        <taxon>Hexanauplia</taxon>
        <taxon>Copepoda</taxon>
        <taxon>Siphonostomatoida</taxon>
        <taxon>Caligidae</taxon>
        <taxon>Lepeophtheirus</taxon>
    </lineage>
</organism>
<dbReference type="EMBL" id="HACA01017214">
    <property type="protein sequence ID" value="CDW34575.1"/>
    <property type="molecule type" value="Transcribed_RNA"/>
</dbReference>
<name>A0A0K2U935_LEPSM</name>